<feature type="region of interest" description="Disordered" evidence="1">
    <location>
        <begin position="47"/>
        <end position="67"/>
    </location>
</feature>
<evidence type="ECO:0000313" key="2">
    <source>
        <dbReference type="EMBL" id="VBA44395.1"/>
    </source>
</evidence>
<feature type="compositionally biased region" description="Polar residues" evidence="1">
    <location>
        <begin position="56"/>
        <end position="67"/>
    </location>
</feature>
<protein>
    <submittedName>
        <fullName evidence="2">Uncharacterized protein</fullName>
    </submittedName>
</protein>
<dbReference type="Proteomes" id="UP000273307">
    <property type="component" value="Unassembled WGS sequence"/>
</dbReference>
<name>A0A498QIR7_9MYCO</name>
<dbReference type="AlphaFoldDB" id="A0A498QIR7"/>
<proteinExistence type="predicted"/>
<evidence type="ECO:0000256" key="1">
    <source>
        <dbReference type="SAM" id="MobiDB-lite"/>
    </source>
</evidence>
<evidence type="ECO:0000313" key="3">
    <source>
        <dbReference type="Proteomes" id="UP000273307"/>
    </source>
</evidence>
<accession>A0A498QIR7</accession>
<sequence>MSIEQGVGAVGLNEFGIGDWLGHAIVAVAGHAYDVVAKLVGIRPGHKDIPPARPSGQANSDVTYPCS</sequence>
<gene>
    <name evidence="2" type="ORF">LAUMK136_05609</name>
</gene>
<keyword evidence="3" id="KW-1185">Reference proteome</keyword>
<reference evidence="2 3" key="1">
    <citation type="submission" date="2018-09" db="EMBL/GenBank/DDBJ databases">
        <authorList>
            <person name="Tagini F."/>
        </authorList>
    </citation>
    <scope>NUCLEOTIDE SEQUENCE [LARGE SCALE GENOMIC DNA]</scope>
    <source>
        <strain evidence="2 3">MK136</strain>
    </source>
</reference>
<dbReference type="RefSeq" id="WP_168990929.1">
    <property type="nucleotide sequence ID" value="NZ_UPHP01000151.1"/>
</dbReference>
<organism evidence="2 3">
    <name type="scientific">Mycobacterium attenuatum</name>
    <dbReference type="NCBI Taxonomy" id="2341086"/>
    <lineage>
        <taxon>Bacteria</taxon>
        <taxon>Bacillati</taxon>
        <taxon>Actinomycetota</taxon>
        <taxon>Actinomycetes</taxon>
        <taxon>Mycobacteriales</taxon>
        <taxon>Mycobacteriaceae</taxon>
        <taxon>Mycobacterium</taxon>
    </lineage>
</organism>
<dbReference type="EMBL" id="UPHP01000151">
    <property type="protein sequence ID" value="VBA44395.1"/>
    <property type="molecule type" value="Genomic_DNA"/>
</dbReference>